<keyword evidence="7" id="KW-1185">Reference proteome</keyword>
<keyword evidence="4" id="KW-0472">Membrane</keyword>
<dbReference type="InterPro" id="IPR027643">
    <property type="entry name" value="Formin-like_plant"/>
</dbReference>
<dbReference type="GO" id="GO:0045010">
    <property type="term" value="P:actin nucleation"/>
    <property type="evidence" value="ECO:0007669"/>
    <property type="project" value="InterPro"/>
</dbReference>
<dbReference type="InterPro" id="IPR015425">
    <property type="entry name" value="FH2_Formin"/>
</dbReference>
<evidence type="ECO:0000313" key="6">
    <source>
        <dbReference type="EMBL" id="KZV31257.1"/>
    </source>
</evidence>
<feature type="domain" description="FH2" evidence="5">
    <location>
        <begin position="252"/>
        <end position="688"/>
    </location>
</feature>
<evidence type="ECO:0000259" key="5">
    <source>
        <dbReference type="PROSITE" id="PS51444"/>
    </source>
</evidence>
<gene>
    <name evidence="6" type="ORF">F511_13051</name>
</gene>
<feature type="region of interest" description="Disordered" evidence="3">
    <location>
        <begin position="519"/>
        <end position="540"/>
    </location>
</feature>
<feature type="region of interest" description="Disordered" evidence="3">
    <location>
        <begin position="160"/>
        <end position="257"/>
    </location>
</feature>
<dbReference type="SUPFAM" id="SSF101447">
    <property type="entry name" value="Formin homology 2 domain (FH2 domain)"/>
    <property type="match status" value="1"/>
</dbReference>
<dbReference type="PANTHER" id="PTHR23213">
    <property type="entry name" value="FORMIN-RELATED"/>
    <property type="match status" value="1"/>
</dbReference>
<keyword evidence="4" id="KW-1133">Transmembrane helix</keyword>
<feature type="region of interest" description="Disordered" evidence="3">
    <location>
        <begin position="677"/>
        <end position="701"/>
    </location>
</feature>
<sequence length="720" mass="79697">MATKTVVRAVVITATISLILAGILAYFVYRFMITRRTKKNKRYSSFRRESTTGVPCIEFRQRGGALRGVILDEEGLDVLYLRRLEDRPLPGCFSKVWCNPLDGEFKGMDSRGDRPNICEPIQEAPLLQETRSGYDFTVTSTIRVSSNGLPITSEIDAPVPFSKSVPITQPPLAPPPARMGPIPPPTQPQAPLPPQTPSVRQSPPSPPPPPPQPPAPPPTPPPPPLLPKKGYLKPPPVPPGGWKARGETSSVEQENGEVQMKLKPLHWDKVTANVDQSMVWNEINDGSFRFDDHLIESLFGYTTTSRKPDDKSDKPTSQAGSNTVISAQIFLLDPRKSQNTAIVLKSLALSRQEILDSLLDGRGLSPDTLEKLTKICPTRDEITKILQFDGNPGKLADAESFLYHILKPVPSAFLRFNAMLFRSSYDSDILHLKESLQILELGCKELRTGGIFFKLLEAILKAGNRMNAGTARGNAQGFNLSALRRLSDVKSSDGKTTLLHFVVEQVMRSEGKRHLISRKCKGDGFDHGSDSKNSREERDEENLMTGLPIVGNLSAEFSNVKKAATIDYENFISMHSILTSKVVENKQLLLAHFGDESGGFLKDMKGFLEDCEEELKVVGEEETRIMELVSKTTVYFQAGASKDKGTNPLQLFVIVKDFLVMVDQVCAEITKKLQTKKVMTARSSPPPSPTPRSPMRFQNLQAYLMSQKHGTSSSDSEDDF</sequence>
<accession>A0A2Z7BB70</accession>
<comment type="similarity">
    <text evidence="1">Belongs to the formin-like family. Class-I subfamily.</text>
</comment>
<feature type="compositionally biased region" description="Pro residues" evidence="3">
    <location>
        <begin position="203"/>
        <end position="226"/>
    </location>
</feature>
<dbReference type="PANTHER" id="PTHR23213:SF273">
    <property type="entry name" value="FORMIN-LIKE PROTEIN"/>
    <property type="match status" value="1"/>
</dbReference>
<feature type="transmembrane region" description="Helical" evidence="4">
    <location>
        <begin position="6"/>
        <end position="29"/>
    </location>
</feature>
<dbReference type="SMART" id="SM00498">
    <property type="entry name" value="FH2"/>
    <property type="match status" value="1"/>
</dbReference>
<organism evidence="6 7">
    <name type="scientific">Dorcoceras hygrometricum</name>
    <dbReference type="NCBI Taxonomy" id="472368"/>
    <lineage>
        <taxon>Eukaryota</taxon>
        <taxon>Viridiplantae</taxon>
        <taxon>Streptophyta</taxon>
        <taxon>Embryophyta</taxon>
        <taxon>Tracheophyta</taxon>
        <taxon>Spermatophyta</taxon>
        <taxon>Magnoliopsida</taxon>
        <taxon>eudicotyledons</taxon>
        <taxon>Gunneridae</taxon>
        <taxon>Pentapetalae</taxon>
        <taxon>asterids</taxon>
        <taxon>lamiids</taxon>
        <taxon>Lamiales</taxon>
        <taxon>Gesneriaceae</taxon>
        <taxon>Didymocarpoideae</taxon>
        <taxon>Trichosporeae</taxon>
        <taxon>Loxocarpinae</taxon>
        <taxon>Dorcoceras</taxon>
    </lineage>
</organism>
<dbReference type="EMBL" id="KV007597">
    <property type="protein sequence ID" value="KZV31257.1"/>
    <property type="molecule type" value="Genomic_DNA"/>
</dbReference>
<dbReference type="Gene3D" id="1.20.58.2220">
    <property type="entry name" value="Formin, FH2 domain"/>
    <property type="match status" value="1"/>
</dbReference>
<evidence type="ECO:0000256" key="1">
    <source>
        <dbReference type="ARBA" id="ARBA00025793"/>
    </source>
</evidence>
<feature type="compositionally biased region" description="Pro residues" evidence="3">
    <location>
        <begin position="168"/>
        <end position="196"/>
    </location>
</feature>
<dbReference type="PROSITE" id="PS51444">
    <property type="entry name" value="FH2"/>
    <property type="match status" value="1"/>
</dbReference>
<reference evidence="6 7" key="1">
    <citation type="journal article" date="2015" name="Proc. Natl. Acad. Sci. U.S.A.">
        <title>The resurrection genome of Boea hygrometrica: A blueprint for survival of dehydration.</title>
        <authorList>
            <person name="Xiao L."/>
            <person name="Yang G."/>
            <person name="Zhang L."/>
            <person name="Yang X."/>
            <person name="Zhao S."/>
            <person name="Ji Z."/>
            <person name="Zhou Q."/>
            <person name="Hu M."/>
            <person name="Wang Y."/>
            <person name="Chen M."/>
            <person name="Xu Y."/>
            <person name="Jin H."/>
            <person name="Xiao X."/>
            <person name="Hu G."/>
            <person name="Bao F."/>
            <person name="Hu Y."/>
            <person name="Wan P."/>
            <person name="Li L."/>
            <person name="Deng X."/>
            <person name="Kuang T."/>
            <person name="Xiang C."/>
            <person name="Zhu J.K."/>
            <person name="Oliver M.J."/>
            <person name="He Y."/>
        </authorList>
    </citation>
    <scope>NUCLEOTIDE SEQUENCE [LARGE SCALE GENOMIC DNA]</scope>
    <source>
        <strain evidence="7">cv. XS01</strain>
    </source>
</reference>
<evidence type="ECO:0000256" key="4">
    <source>
        <dbReference type="SAM" id="Phobius"/>
    </source>
</evidence>
<evidence type="ECO:0000256" key="2">
    <source>
        <dbReference type="RuleBase" id="RU361260"/>
    </source>
</evidence>
<keyword evidence="4" id="KW-0812">Transmembrane</keyword>
<dbReference type="Proteomes" id="UP000250235">
    <property type="component" value="Unassembled WGS sequence"/>
</dbReference>
<dbReference type="OrthoDB" id="1668162at2759"/>
<name>A0A2Z7BB70_9LAMI</name>
<evidence type="ECO:0000256" key="3">
    <source>
        <dbReference type="SAM" id="MobiDB-lite"/>
    </source>
</evidence>
<dbReference type="AlphaFoldDB" id="A0A2Z7BB70"/>
<proteinExistence type="inferred from homology"/>
<feature type="compositionally biased region" description="Basic and acidic residues" evidence="3">
    <location>
        <begin position="520"/>
        <end position="537"/>
    </location>
</feature>
<dbReference type="GO" id="GO:0051015">
    <property type="term" value="F:actin filament binding"/>
    <property type="evidence" value="ECO:0007669"/>
    <property type="project" value="InterPro"/>
</dbReference>
<evidence type="ECO:0000313" key="7">
    <source>
        <dbReference type="Proteomes" id="UP000250235"/>
    </source>
</evidence>
<dbReference type="Pfam" id="PF02181">
    <property type="entry name" value="FH2"/>
    <property type="match status" value="1"/>
</dbReference>
<protein>
    <recommendedName>
        <fullName evidence="2">Formin-like protein</fullName>
    </recommendedName>
</protein>
<dbReference type="InterPro" id="IPR042201">
    <property type="entry name" value="FH2_Formin_sf"/>
</dbReference>